<feature type="binding site" evidence="10">
    <location>
        <position position="886"/>
    </location>
    <ligand>
        <name>Zn(2+)</name>
        <dbReference type="ChEBI" id="CHEBI:29105"/>
    </ligand>
</feature>
<dbReference type="GO" id="GO:0002161">
    <property type="term" value="F:aminoacyl-tRNA deacylase activity"/>
    <property type="evidence" value="ECO:0007669"/>
    <property type="project" value="InterPro"/>
</dbReference>
<feature type="domain" description="Methionyl/Valyl/Leucyl/Isoleucyl-tRNA synthetase anticodon-binding" evidence="13">
    <location>
        <begin position="664"/>
        <end position="820"/>
    </location>
</feature>
<dbReference type="EMBL" id="LIDN01000072">
    <property type="protein sequence ID" value="KRP33875.1"/>
    <property type="molecule type" value="Genomic_DNA"/>
</dbReference>
<comment type="domain">
    <text evidence="10">IleRS has two distinct active sites: one for aminoacylation and one for editing. The misactivated valine is translocated from the active site to the editing site, which sterically excludes the correctly activated isoleucine. The single editing site contains two valyl binding pockets, one specific for each substrate (Val-AMP or Val-tRNA(Ile)).</text>
</comment>
<dbReference type="Gene3D" id="3.90.740.10">
    <property type="entry name" value="Valyl/Leucyl/Isoleucyl-tRNA synthetase, editing domain"/>
    <property type="match status" value="1"/>
</dbReference>
<comment type="subunit">
    <text evidence="10">Monomer.</text>
</comment>
<dbReference type="PRINTS" id="PR00984">
    <property type="entry name" value="TRNASYNTHILE"/>
</dbReference>
<feature type="binding site" evidence="10">
    <location>
        <position position="586"/>
    </location>
    <ligand>
        <name>ATP</name>
        <dbReference type="ChEBI" id="CHEBI:30616"/>
    </ligand>
</feature>
<evidence type="ECO:0000256" key="5">
    <source>
        <dbReference type="ARBA" id="ARBA00022840"/>
    </source>
</evidence>
<evidence type="ECO:0000313" key="15">
    <source>
        <dbReference type="Proteomes" id="UP000051220"/>
    </source>
</evidence>
<protein>
    <recommendedName>
        <fullName evidence="10">Isoleucine--tRNA ligase</fullName>
        <ecNumber evidence="10">6.1.1.5</ecNumber>
    </recommendedName>
    <alternativeName>
        <fullName evidence="10">Isoleucyl-tRNA synthetase</fullName>
        <shortName evidence="10">IleRS</shortName>
    </alternativeName>
</protein>
<accession>A0A0R2XHT5</accession>
<evidence type="ECO:0000256" key="2">
    <source>
        <dbReference type="ARBA" id="ARBA00022490"/>
    </source>
</evidence>
<dbReference type="GO" id="GO:0004822">
    <property type="term" value="F:isoleucine-tRNA ligase activity"/>
    <property type="evidence" value="ECO:0007669"/>
    <property type="project" value="UniProtKB-UniRule"/>
</dbReference>
<dbReference type="SUPFAM" id="SSF50677">
    <property type="entry name" value="ValRS/IleRS/LeuRS editing domain"/>
    <property type="match status" value="1"/>
</dbReference>
<feature type="domain" description="Zinc finger FPG/IleRS-type" evidence="12">
    <location>
        <begin position="860"/>
        <end position="889"/>
    </location>
</feature>
<dbReference type="CDD" id="cd07960">
    <property type="entry name" value="Anticodon_Ia_Ile_BEm"/>
    <property type="match status" value="1"/>
</dbReference>
<evidence type="ECO:0000256" key="3">
    <source>
        <dbReference type="ARBA" id="ARBA00022598"/>
    </source>
</evidence>
<evidence type="ECO:0000256" key="6">
    <source>
        <dbReference type="ARBA" id="ARBA00022917"/>
    </source>
</evidence>
<keyword evidence="10" id="KW-0862">Zinc</keyword>
<dbReference type="AlphaFoldDB" id="A0A0R2XHT5"/>
<evidence type="ECO:0000259" key="12">
    <source>
        <dbReference type="Pfam" id="PF06827"/>
    </source>
</evidence>
<keyword evidence="3 10" id="KW-0436">Ligase</keyword>
<gene>
    <name evidence="10" type="primary">ileS</name>
    <name evidence="14" type="ORF">ABS33_03015</name>
</gene>
<evidence type="ECO:0000256" key="1">
    <source>
        <dbReference type="ARBA" id="ARBA00006887"/>
    </source>
</evidence>
<keyword evidence="4 10" id="KW-0547">Nucleotide-binding</keyword>
<comment type="caution">
    <text evidence="14">The sequence shown here is derived from an EMBL/GenBank/DDBJ whole genome shotgun (WGS) entry which is preliminary data.</text>
</comment>
<dbReference type="InterPro" id="IPR009080">
    <property type="entry name" value="tRNAsynth_Ia_anticodon-bd"/>
</dbReference>
<dbReference type="Pfam" id="PF00133">
    <property type="entry name" value="tRNA-synt_1"/>
    <property type="match status" value="1"/>
</dbReference>
<comment type="cofactor">
    <cofactor evidence="10">
        <name>Zn(2+)</name>
        <dbReference type="ChEBI" id="CHEBI:29105"/>
    </cofactor>
    <text evidence="10">Binds 1 zinc ion per subunit.</text>
</comment>
<dbReference type="EC" id="6.1.1.5" evidence="10"/>
<comment type="function">
    <text evidence="8 10">Catalyzes the attachment of isoleucine to tRNA(Ile). As IleRS can inadvertently accommodate and process structurally similar amino acids such as valine, to avoid such errors it has two additional distinct tRNA(Ile)-dependent editing activities. One activity is designated as 'pretransfer' editing and involves the hydrolysis of activated Val-AMP. The other activity is designated 'posttransfer' editing and involves deacylation of mischarged Val-tRNA(Ile).</text>
</comment>
<dbReference type="SUPFAM" id="SSF47323">
    <property type="entry name" value="Anticodon-binding domain of a subclass of class I aminoacyl-tRNA synthetases"/>
    <property type="match status" value="1"/>
</dbReference>
<keyword evidence="2 10" id="KW-0963">Cytoplasm</keyword>
<dbReference type="InterPro" id="IPR009008">
    <property type="entry name" value="Val/Leu/Ile-tRNA-synth_edit"/>
</dbReference>
<feature type="domain" description="Aminoacyl-tRNA synthetase class Ia" evidence="11">
    <location>
        <begin position="27"/>
        <end position="621"/>
    </location>
</feature>
<keyword evidence="6 10" id="KW-0648">Protein biosynthesis</keyword>
<evidence type="ECO:0000313" key="14">
    <source>
        <dbReference type="EMBL" id="KRP33875.1"/>
    </source>
</evidence>
<dbReference type="InterPro" id="IPR033708">
    <property type="entry name" value="Anticodon_Ile_BEm"/>
</dbReference>
<dbReference type="Proteomes" id="UP000051220">
    <property type="component" value="Unassembled WGS sequence"/>
</dbReference>
<evidence type="ECO:0000259" key="11">
    <source>
        <dbReference type="Pfam" id="PF00133"/>
    </source>
</evidence>
<dbReference type="InterPro" id="IPR023585">
    <property type="entry name" value="Ile-tRNA-ligase_type1"/>
</dbReference>
<feature type="binding site" evidence="10">
    <location>
        <position position="883"/>
    </location>
    <ligand>
        <name>Zn(2+)</name>
        <dbReference type="ChEBI" id="CHEBI:29105"/>
    </ligand>
</feature>
<organism evidence="14 15">
    <name type="scientific">Verrucomicrobia subdivision 6 bacterium BACL9 MAG-120924-bin69</name>
    <dbReference type="NCBI Taxonomy" id="1655635"/>
    <lineage>
        <taxon>Bacteria</taxon>
        <taxon>Pseudomonadati</taxon>
        <taxon>Verrucomicrobiota</taxon>
        <taxon>Verrucomicrobiia</taxon>
        <taxon>Verrucomicrobiales</taxon>
        <taxon>Verrucomicrobia subdivision 6</taxon>
    </lineage>
</organism>
<dbReference type="PANTHER" id="PTHR42765">
    <property type="entry name" value="SOLEUCYL-TRNA SYNTHETASE"/>
    <property type="match status" value="1"/>
</dbReference>
<evidence type="ECO:0000256" key="4">
    <source>
        <dbReference type="ARBA" id="ARBA00022741"/>
    </source>
</evidence>
<comment type="subcellular location">
    <subcellularLocation>
        <location evidence="10">Cytoplasm</location>
    </subcellularLocation>
</comment>
<proteinExistence type="inferred from homology"/>
<dbReference type="NCBIfam" id="TIGR00392">
    <property type="entry name" value="ileS"/>
    <property type="match status" value="1"/>
</dbReference>
<name>A0A0R2XHT5_9BACT</name>
<evidence type="ECO:0000256" key="9">
    <source>
        <dbReference type="ARBA" id="ARBA00048359"/>
    </source>
</evidence>
<feature type="short sequence motif" description="'HIGH' region" evidence="10">
    <location>
        <begin position="57"/>
        <end position="67"/>
    </location>
</feature>
<dbReference type="CDD" id="cd00818">
    <property type="entry name" value="IleRS_core"/>
    <property type="match status" value="1"/>
</dbReference>
<dbReference type="GO" id="GO:0008270">
    <property type="term" value="F:zinc ion binding"/>
    <property type="evidence" value="ECO:0007669"/>
    <property type="project" value="UniProtKB-UniRule"/>
</dbReference>
<dbReference type="Pfam" id="PF08264">
    <property type="entry name" value="Anticodon_1"/>
    <property type="match status" value="1"/>
</dbReference>
<dbReference type="InterPro" id="IPR050081">
    <property type="entry name" value="Ile-tRNA_ligase"/>
</dbReference>
<keyword evidence="5 10" id="KW-0067">ATP-binding</keyword>
<feature type="binding site" evidence="10">
    <location>
        <position position="542"/>
    </location>
    <ligand>
        <name>L-isoleucyl-5'-AMP</name>
        <dbReference type="ChEBI" id="CHEBI:178002"/>
    </ligand>
</feature>
<sequence>MDYSSTVLLPKTDFPMRADLPKREPALVEQWSRQMAYQALLKAREGAPAYHLHDGPPFANGDAHVGHALNMVLKDLVLKSRSMMGFYAPFVPGWDCHGLPIEHKVVTEQKLVGADPAVIRSKCEEVARHFIQRQKEQFQRLGVFGDWDQPYLTMSPAYEAAELRALAQLVEKGMVYEGLRPVHWSTGCRTALAEAEVEYAEREDESVYVRLELKDAKEEDLLIWTTTPWTLPANLAVAVHPGMVYVLAESGDGRKVWLAKSRIEAVGKAAGREIKILKEGKGADLESRVYRHPLVEKEGMVRCAEFVTADSGTGLVHIAPGHGHEDYVLGRKCGLEPFSPVNEAGKLTEECGVPELVGKNVFAANPEVAELLEKRGRLWAREKIRHSYPHCPRSKTPIVFRSVRQWFIRMDQLRDKALEAVGQVKWVPAWGESRIRGALGTRPDWCISRQRSWGLPIPAFYKPDGSSVLDSKVIQKVADRAEKEGTGFWFGGADDEVAKTCGVPADWKRGRETLDVWLDSGSSWAAVAKDGRVKFPADLYLEGSDQHRGWFQSSLLLSVALTGKAPFQAVLTNGFVVDVDGKKMSKSRGKPPALMELVEKYGADVVRLWVASEDAKEDVPFSTEIFGRVGDSYRLIRNSLRILLGNLSGFDPRRDAVKERETLDQYILAKMAELVKTVREAYESYNFPAVYHALNRFCSVELSAFYVDACKDRIYCDSEGSPKRRSAQTTMFEILDGLVKLVAPVLAFTAEEAWQSMPGGKSTSVHLEKFPEAVMPAQWSDSEAARWEKLLAARGKVNEALEEQRKLKKIGKSLEAKVQIQGGGLAVEDARLLEEICLVSGVEVLGGSGGVEVTVFPANGKKCERCWKHSESVGQNKEHPNLCGRCAEVVLSGSSS</sequence>
<dbReference type="HAMAP" id="MF_02002">
    <property type="entry name" value="Ile_tRNA_synth_type1"/>
    <property type="match status" value="1"/>
</dbReference>
<dbReference type="GO" id="GO:0000049">
    <property type="term" value="F:tRNA binding"/>
    <property type="evidence" value="ECO:0007669"/>
    <property type="project" value="InterPro"/>
</dbReference>
<keyword evidence="10" id="KW-0479">Metal-binding</keyword>
<dbReference type="FunFam" id="3.40.50.620:FF:000092">
    <property type="entry name" value="Isoleucine--tRNA ligase"/>
    <property type="match status" value="1"/>
</dbReference>
<dbReference type="GO" id="GO:0006428">
    <property type="term" value="P:isoleucyl-tRNA aminoacylation"/>
    <property type="evidence" value="ECO:0007669"/>
    <property type="project" value="UniProtKB-UniRule"/>
</dbReference>
<evidence type="ECO:0000259" key="13">
    <source>
        <dbReference type="Pfam" id="PF08264"/>
    </source>
</evidence>
<dbReference type="SUPFAM" id="SSF52374">
    <property type="entry name" value="Nucleotidylyl transferase"/>
    <property type="match status" value="1"/>
</dbReference>
<evidence type="ECO:0000256" key="8">
    <source>
        <dbReference type="ARBA" id="ARBA00025217"/>
    </source>
</evidence>
<reference evidence="14 15" key="1">
    <citation type="submission" date="2015-10" db="EMBL/GenBank/DDBJ databases">
        <title>Metagenome-Assembled Genomes uncover a global brackish microbiome.</title>
        <authorList>
            <person name="Hugerth L.W."/>
            <person name="Larsson J."/>
            <person name="Alneberg J."/>
            <person name="Lindh M.V."/>
            <person name="Legrand C."/>
            <person name="Pinhassi J."/>
            <person name="Andersson A.F."/>
        </authorList>
    </citation>
    <scope>NUCLEOTIDE SEQUENCE [LARGE SCALE GENOMIC DNA]</scope>
    <source>
        <strain evidence="14">BACL9 MAG-120924-bin69</strain>
    </source>
</reference>
<dbReference type="InterPro" id="IPR002301">
    <property type="entry name" value="Ile-tRNA-ligase"/>
</dbReference>
<evidence type="ECO:0000256" key="10">
    <source>
        <dbReference type="HAMAP-Rule" id="MF_02002"/>
    </source>
</evidence>
<dbReference type="GO" id="GO:0005524">
    <property type="term" value="F:ATP binding"/>
    <property type="evidence" value="ECO:0007669"/>
    <property type="project" value="UniProtKB-UniRule"/>
</dbReference>
<dbReference type="GO" id="GO:0005829">
    <property type="term" value="C:cytosol"/>
    <property type="evidence" value="ECO:0007669"/>
    <property type="project" value="TreeGrafter"/>
</dbReference>
<keyword evidence="7 10" id="KW-0030">Aminoacyl-tRNA synthetase</keyword>
<comment type="catalytic activity">
    <reaction evidence="9 10">
        <text>tRNA(Ile) + L-isoleucine + ATP = L-isoleucyl-tRNA(Ile) + AMP + diphosphate</text>
        <dbReference type="Rhea" id="RHEA:11060"/>
        <dbReference type="Rhea" id="RHEA-COMP:9666"/>
        <dbReference type="Rhea" id="RHEA-COMP:9695"/>
        <dbReference type="ChEBI" id="CHEBI:30616"/>
        <dbReference type="ChEBI" id="CHEBI:33019"/>
        <dbReference type="ChEBI" id="CHEBI:58045"/>
        <dbReference type="ChEBI" id="CHEBI:78442"/>
        <dbReference type="ChEBI" id="CHEBI:78528"/>
        <dbReference type="ChEBI" id="CHEBI:456215"/>
        <dbReference type="EC" id="6.1.1.5"/>
    </reaction>
</comment>
<evidence type="ECO:0000256" key="7">
    <source>
        <dbReference type="ARBA" id="ARBA00023146"/>
    </source>
</evidence>
<dbReference type="Pfam" id="PF06827">
    <property type="entry name" value="zf-FPG_IleRS"/>
    <property type="match status" value="1"/>
</dbReference>
<dbReference type="Gene3D" id="1.10.730.20">
    <property type="match status" value="1"/>
</dbReference>
<feature type="short sequence motif" description="'KMSKS' region" evidence="10">
    <location>
        <begin position="583"/>
        <end position="587"/>
    </location>
</feature>
<dbReference type="InterPro" id="IPR013155">
    <property type="entry name" value="M/V/L/I-tRNA-synth_anticd-bd"/>
</dbReference>
<dbReference type="InterPro" id="IPR002300">
    <property type="entry name" value="aa-tRNA-synth_Ia"/>
</dbReference>
<feature type="binding site" evidence="10">
    <location>
        <position position="866"/>
    </location>
    <ligand>
        <name>Zn(2+)</name>
        <dbReference type="ChEBI" id="CHEBI:29105"/>
    </ligand>
</feature>
<dbReference type="Gene3D" id="3.40.50.620">
    <property type="entry name" value="HUPs"/>
    <property type="match status" value="2"/>
</dbReference>
<dbReference type="InterPro" id="IPR014729">
    <property type="entry name" value="Rossmann-like_a/b/a_fold"/>
</dbReference>
<dbReference type="PANTHER" id="PTHR42765:SF1">
    <property type="entry name" value="ISOLEUCINE--TRNA LIGASE, MITOCHONDRIAL"/>
    <property type="match status" value="1"/>
</dbReference>
<dbReference type="InterPro" id="IPR010663">
    <property type="entry name" value="Znf_FPG/IleRS"/>
</dbReference>
<feature type="binding site" evidence="10">
    <location>
        <position position="863"/>
    </location>
    <ligand>
        <name>Zn(2+)</name>
        <dbReference type="ChEBI" id="CHEBI:29105"/>
    </ligand>
</feature>
<comment type="similarity">
    <text evidence="1 10">Belongs to the class-I aminoacyl-tRNA synthetase family. IleS type 1 subfamily.</text>
</comment>